<proteinExistence type="predicted"/>
<evidence type="ECO:0000313" key="2">
    <source>
        <dbReference type="EMBL" id="CAB4547492.1"/>
    </source>
</evidence>
<dbReference type="Pfam" id="PF01476">
    <property type="entry name" value="LysM"/>
    <property type="match status" value="1"/>
</dbReference>
<feature type="domain" description="LysM" evidence="1">
    <location>
        <begin position="72"/>
        <end position="120"/>
    </location>
</feature>
<dbReference type="InterPro" id="IPR018392">
    <property type="entry name" value="LysM"/>
</dbReference>
<evidence type="ECO:0000259" key="1">
    <source>
        <dbReference type="PROSITE" id="PS51782"/>
    </source>
</evidence>
<name>A0A6J6C856_9ZZZZ</name>
<dbReference type="EMBL" id="CAEZST010000011">
    <property type="protein sequence ID" value="CAB4547492.1"/>
    <property type="molecule type" value="Genomic_DNA"/>
</dbReference>
<dbReference type="SMART" id="SM00257">
    <property type="entry name" value="LysM"/>
    <property type="match status" value="1"/>
</dbReference>
<dbReference type="AlphaFoldDB" id="A0A6J6C856"/>
<sequence length="121" mass="13218">MILALRFLYLEQMFERKIRTEGIGKMQVLGNYRLTNPRRLIRALTVLALAAGLSVMGISGSVATSDAPRELEFLTVGQGDTLWSLAIDHASGDPRDWIAEVVLLNGLNSSELVPGQQIALP</sequence>
<protein>
    <submittedName>
        <fullName evidence="2">Unannotated protein</fullName>
    </submittedName>
</protein>
<dbReference type="CDD" id="cd00118">
    <property type="entry name" value="LysM"/>
    <property type="match status" value="1"/>
</dbReference>
<dbReference type="PROSITE" id="PS51782">
    <property type="entry name" value="LYSM"/>
    <property type="match status" value="1"/>
</dbReference>
<accession>A0A6J6C856</accession>
<organism evidence="2">
    <name type="scientific">freshwater metagenome</name>
    <dbReference type="NCBI Taxonomy" id="449393"/>
    <lineage>
        <taxon>unclassified sequences</taxon>
        <taxon>metagenomes</taxon>
        <taxon>ecological metagenomes</taxon>
    </lineage>
</organism>
<dbReference type="InterPro" id="IPR036779">
    <property type="entry name" value="LysM_dom_sf"/>
</dbReference>
<reference evidence="2" key="1">
    <citation type="submission" date="2020-05" db="EMBL/GenBank/DDBJ databases">
        <authorList>
            <person name="Chiriac C."/>
            <person name="Salcher M."/>
            <person name="Ghai R."/>
            <person name="Kavagutti S V."/>
        </authorList>
    </citation>
    <scope>NUCLEOTIDE SEQUENCE</scope>
</reference>
<dbReference type="Gene3D" id="3.10.350.10">
    <property type="entry name" value="LysM domain"/>
    <property type="match status" value="1"/>
</dbReference>
<gene>
    <name evidence="2" type="ORF">UFOPK1503_00770</name>
</gene>